<dbReference type="GO" id="GO:0006303">
    <property type="term" value="P:double-strand break repair via nonhomologous end joining"/>
    <property type="evidence" value="ECO:0007669"/>
    <property type="project" value="TreeGrafter"/>
</dbReference>
<evidence type="ECO:0000256" key="10">
    <source>
        <dbReference type="ARBA" id="ARBA00049244"/>
    </source>
</evidence>
<dbReference type="Gene3D" id="1.10.150.20">
    <property type="entry name" value="5' to 3' exonuclease, C-terminal subdomain"/>
    <property type="match status" value="1"/>
</dbReference>
<dbReference type="RefSeq" id="XP_001910999.1">
    <property type="nucleotide sequence ID" value="XM_001910964.1"/>
</dbReference>
<dbReference type="EC" id="2.7.7.7" evidence="11"/>
<protein>
    <recommendedName>
        <fullName evidence="11">DNA polymerase</fullName>
        <ecNumber evidence="11">2.7.7.7</ecNumber>
    </recommendedName>
</protein>
<dbReference type="SUPFAM" id="SSF81301">
    <property type="entry name" value="Nucleotidyltransferase"/>
    <property type="match status" value="1"/>
</dbReference>
<evidence type="ECO:0000259" key="13">
    <source>
        <dbReference type="SMART" id="SM00483"/>
    </source>
</evidence>
<dbReference type="KEGG" id="pan:PODANSg8041"/>
<sequence length="618" mass="69133">MPADLDFPVIFLLPSHLGSEELQELVEQIPTLTYDINEAEVILGKISRKERALFELRKRKLATEEVEKDERTPPASPPRKRIRLSATPALGSSDLDSDTCSEGEIQRRLVGPVSVPKVEPTVKVAKLSWFTDSLSAGEVLPLDDKYAIYRGRKAMQPPPAPASVQTTPTKSTSNILTRAHEDSHPRTPPSSQKRYSSQGSSQKPGSTYASHPVTKTPKRPALLRQTTSEHDLDTHLPPIPPCLHTTYSCQRSTPANPPNQEFISLLLQIRLARTLTGDKIGVRAYSSAIATVAAYPFPFQTQNEVARLPGCGQKIALLYQEYKTSGTLKEAEEYKSDPKLQVLKLFYDIWGVAETTAREFYNKGWRDIDDVVEYGWDGLTRVQQIGVKYYDEFLLKIPRREVEEIGGVILKEANKIEEGFGMVIVGGYRRGKKESGDVDVVLSHRDEEATRGFVERIVVGLERRGYITHTLLLSTANTERGQEPVAWKGDSRVAGSGFDTLDKALVVWQDPNYEGEGRNTNPHRRVDIIISPWKTAGCAVLGWTSGTTFQRDLRRYCKKEKGLKFDSSGVRSRKDGAWVDLESDPVTGEPAPDMLTAERRVFNGVGLEWREPEERCTN</sequence>
<dbReference type="EMBL" id="FO904937">
    <property type="protein sequence ID" value="CDP25222.1"/>
    <property type="molecule type" value="Genomic_DNA"/>
</dbReference>
<dbReference type="InterPro" id="IPR027421">
    <property type="entry name" value="DNA_pol_lamdba_lyase_dom_sf"/>
</dbReference>
<reference evidence="14 16" key="1">
    <citation type="journal article" date="2008" name="Genome Biol.">
        <title>The genome sequence of the model ascomycete fungus Podospora anserina.</title>
        <authorList>
            <person name="Espagne E."/>
            <person name="Lespinet O."/>
            <person name="Malagnac F."/>
            <person name="Da Silva C."/>
            <person name="Jaillon O."/>
            <person name="Porcel B.M."/>
            <person name="Couloux A."/>
            <person name="Aury J.-M."/>
            <person name="Segurens B."/>
            <person name="Poulain J."/>
            <person name="Anthouard V."/>
            <person name="Grossetete S."/>
            <person name="Khalili H."/>
            <person name="Coppin E."/>
            <person name="Dequard-Chablat M."/>
            <person name="Picard M."/>
            <person name="Contamine V."/>
            <person name="Arnaise S."/>
            <person name="Bourdais A."/>
            <person name="Berteaux-Lecellier V."/>
            <person name="Gautheret D."/>
            <person name="de Vries R.P."/>
            <person name="Battaglia E."/>
            <person name="Coutinho P.M."/>
            <person name="Danchin E.G.J."/>
            <person name="Henrissat B."/>
            <person name="El Khoury R."/>
            <person name="Sainsard-Chanet A."/>
            <person name="Boivin A."/>
            <person name="Pinan-Lucarre B."/>
            <person name="Sellem C.H."/>
            <person name="Debuchy R."/>
            <person name="Wincker P."/>
            <person name="Weissenbach J."/>
            <person name="Silar P."/>
        </authorList>
    </citation>
    <scope>NUCLEOTIDE SEQUENCE [LARGE SCALE GENOMIC DNA]</scope>
    <source>
        <strain evidence="16">S / ATCC MYA-4624 / DSM 980 / FGSC 10383</strain>
        <strain evidence="14">S mat+</strain>
    </source>
</reference>
<evidence type="ECO:0000256" key="7">
    <source>
        <dbReference type="ARBA" id="ARBA00022932"/>
    </source>
</evidence>
<keyword evidence="9 11" id="KW-0539">Nucleus</keyword>
<keyword evidence="6 11" id="KW-0227">DNA damage</keyword>
<dbReference type="eggNOG" id="KOG2534">
    <property type="taxonomic scope" value="Eukaryota"/>
</dbReference>
<dbReference type="GeneID" id="6195998"/>
<evidence type="ECO:0000256" key="6">
    <source>
        <dbReference type="ARBA" id="ARBA00022763"/>
    </source>
</evidence>
<evidence type="ECO:0000256" key="1">
    <source>
        <dbReference type="ARBA" id="ARBA00004123"/>
    </source>
</evidence>
<evidence type="ECO:0000256" key="11">
    <source>
        <dbReference type="RuleBase" id="RU366014"/>
    </source>
</evidence>
<dbReference type="InterPro" id="IPR018944">
    <property type="entry name" value="DNA_pol_lambd_fingers_domain"/>
</dbReference>
<dbReference type="HOGENOM" id="CLU_008698_4_1_1"/>
<dbReference type="InterPro" id="IPR028207">
    <property type="entry name" value="DNA_pol_B_palm_palm"/>
</dbReference>
<dbReference type="FunFam" id="1.10.150.110:FF:000005">
    <property type="entry name" value="DNA polymerase POL4"/>
    <property type="match status" value="1"/>
</dbReference>
<dbReference type="Pfam" id="PF14716">
    <property type="entry name" value="HHH_8"/>
    <property type="match status" value="1"/>
</dbReference>
<keyword evidence="7 11" id="KW-0239">DNA-directed DNA polymerase</keyword>
<comment type="similarity">
    <text evidence="2 11">Belongs to the DNA polymerase type-X family.</text>
</comment>
<dbReference type="SUPFAM" id="SSF81585">
    <property type="entry name" value="PsbU/PolX domain-like"/>
    <property type="match status" value="1"/>
</dbReference>
<keyword evidence="5" id="KW-0479">Metal-binding</keyword>
<dbReference type="OrthoDB" id="205514at2759"/>
<dbReference type="Pfam" id="PF10391">
    <property type="entry name" value="DNA_pol_lambd_f"/>
    <property type="match status" value="1"/>
</dbReference>
<dbReference type="InterPro" id="IPR010996">
    <property type="entry name" value="HHH_MUS81"/>
</dbReference>
<keyword evidence="16" id="KW-1185">Reference proteome</keyword>
<dbReference type="InterPro" id="IPR037160">
    <property type="entry name" value="DNA_Pol_thumb_sf"/>
</dbReference>
<dbReference type="Gene3D" id="3.30.210.10">
    <property type="entry name" value="DNA polymerase, thumb domain"/>
    <property type="match status" value="1"/>
</dbReference>
<evidence type="ECO:0000256" key="2">
    <source>
        <dbReference type="ARBA" id="ARBA00008323"/>
    </source>
</evidence>
<dbReference type="STRING" id="515849.B2B4U9"/>
<dbReference type="PRINTS" id="PR00870">
    <property type="entry name" value="DNAPOLXBETA"/>
</dbReference>
<feature type="region of interest" description="Disordered" evidence="12">
    <location>
        <begin position="63"/>
        <end position="102"/>
    </location>
</feature>
<feature type="domain" description="DNA-directed DNA polymerase X" evidence="13">
    <location>
        <begin position="256"/>
        <end position="616"/>
    </location>
</feature>
<dbReference type="FunFam" id="3.30.210.10:FF:000005">
    <property type="entry name" value="DNA polymerase IV"/>
    <property type="match status" value="1"/>
</dbReference>
<reference evidence="15" key="4">
    <citation type="submission" date="2014-09" db="EMBL/GenBank/DDBJ databases">
        <title>Maintaining two mating types: Structure of the mating type locus and its role in heterokaryosis in Podospora anserina.</title>
        <authorList>
            <person name="Grognet P."/>
            <person name="Bidard F."/>
            <person name="Kuchly C."/>
            <person name="Chan Ho Tong L."/>
            <person name="Coppin E."/>
            <person name="Ait Benkhali J."/>
            <person name="Couloux A."/>
            <person name="Wincker P."/>
            <person name="Debuchy R."/>
            <person name="Silar P."/>
        </authorList>
    </citation>
    <scope>NUCLEOTIDE SEQUENCE</scope>
</reference>
<dbReference type="EMBL" id="CU640366">
    <property type="protein sequence ID" value="CAP72824.1"/>
    <property type="molecule type" value="Genomic_DNA"/>
</dbReference>
<evidence type="ECO:0000256" key="8">
    <source>
        <dbReference type="ARBA" id="ARBA00023204"/>
    </source>
</evidence>
<feature type="compositionally biased region" description="Basic and acidic residues" evidence="12">
    <location>
        <begin position="63"/>
        <end position="72"/>
    </location>
</feature>
<evidence type="ECO:0000256" key="3">
    <source>
        <dbReference type="ARBA" id="ARBA00022679"/>
    </source>
</evidence>
<dbReference type="Gene3D" id="3.30.460.10">
    <property type="entry name" value="Beta Polymerase, domain 2"/>
    <property type="match status" value="1"/>
</dbReference>
<feature type="compositionally biased region" description="Low complexity" evidence="12">
    <location>
        <begin position="190"/>
        <end position="202"/>
    </location>
</feature>
<comment type="catalytic activity">
    <reaction evidence="10 11">
        <text>DNA(n) + a 2'-deoxyribonucleoside 5'-triphosphate = DNA(n+1) + diphosphate</text>
        <dbReference type="Rhea" id="RHEA:22508"/>
        <dbReference type="Rhea" id="RHEA-COMP:17339"/>
        <dbReference type="Rhea" id="RHEA-COMP:17340"/>
        <dbReference type="ChEBI" id="CHEBI:33019"/>
        <dbReference type="ChEBI" id="CHEBI:61560"/>
        <dbReference type="ChEBI" id="CHEBI:173112"/>
        <dbReference type="EC" id="2.7.7.7"/>
    </reaction>
</comment>
<dbReference type="Pfam" id="PF14792">
    <property type="entry name" value="DNA_pol_B_palm"/>
    <property type="match status" value="1"/>
</dbReference>
<evidence type="ECO:0000256" key="9">
    <source>
        <dbReference type="ARBA" id="ARBA00023242"/>
    </source>
</evidence>
<feature type="compositionally biased region" description="Polar residues" evidence="12">
    <location>
        <begin position="163"/>
        <end position="176"/>
    </location>
</feature>
<dbReference type="InterPro" id="IPR002054">
    <property type="entry name" value="DNA-dir_DNA_pol_X"/>
</dbReference>
<organism evidence="14">
    <name type="scientific">Podospora anserina (strain S / ATCC MYA-4624 / DSM 980 / FGSC 10383)</name>
    <name type="common">Pleurage anserina</name>
    <dbReference type="NCBI Taxonomy" id="515849"/>
    <lineage>
        <taxon>Eukaryota</taxon>
        <taxon>Fungi</taxon>
        <taxon>Dikarya</taxon>
        <taxon>Ascomycota</taxon>
        <taxon>Pezizomycotina</taxon>
        <taxon>Sordariomycetes</taxon>
        <taxon>Sordariomycetidae</taxon>
        <taxon>Sordariales</taxon>
        <taxon>Podosporaceae</taxon>
        <taxon>Podospora</taxon>
        <taxon>Podospora anserina</taxon>
    </lineage>
</organism>
<dbReference type="AlphaFoldDB" id="B2B4U9"/>
<dbReference type="InterPro" id="IPR002008">
    <property type="entry name" value="DNA_pol_X_beta-like"/>
</dbReference>
<dbReference type="InterPro" id="IPR029398">
    <property type="entry name" value="PolB_thumb"/>
</dbReference>
<dbReference type="GO" id="GO:0046872">
    <property type="term" value="F:metal ion binding"/>
    <property type="evidence" value="ECO:0007669"/>
    <property type="project" value="UniProtKB-UniRule"/>
</dbReference>
<dbReference type="PANTHER" id="PTHR11276:SF29">
    <property type="entry name" value="DNA POLYMERASE TYPE-X FAMILY PROTEIN POL4"/>
    <property type="match status" value="1"/>
</dbReference>
<evidence type="ECO:0000256" key="12">
    <source>
        <dbReference type="SAM" id="MobiDB-lite"/>
    </source>
</evidence>
<comment type="function">
    <text evidence="11">DNA polymerase that functions in several pathways of DNA repair. Involved in base excision repair (BER) responsible for repair of lesions that give rise to abasic (AP) sites in DNA. Also contributes to DNA double-strand break repair by non-homologous end joining and homologous recombination. Has both template-dependent and template-independent (terminal transferase) DNA polymerase activities. Has also a 5'-deoxyribose-5-phosphate lyase (dRP lyase) activity.</text>
</comment>
<accession>B2B4U9</accession>
<keyword evidence="3 11" id="KW-0808">Transferase</keyword>
<evidence type="ECO:0000313" key="16">
    <source>
        <dbReference type="Proteomes" id="UP000001197"/>
    </source>
</evidence>
<dbReference type="VEuPathDB" id="FungiDB:PODANS_2_2540"/>
<dbReference type="PRINTS" id="PR00869">
    <property type="entry name" value="DNAPOLX"/>
</dbReference>
<dbReference type="CDD" id="cd00141">
    <property type="entry name" value="NT_POLXc"/>
    <property type="match status" value="1"/>
</dbReference>
<reference evidence="14" key="2">
    <citation type="submission" date="2008-07" db="EMBL/GenBank/DDBJ databases">
        <authorList>
            <person name="Genoscope - CEA"/>
        </authorList>
    </citation>
    <scope>NUCLEOTIDE SEQUENCE</scope>
    <source>
        <strain evidence="14">S mat+</strain>
    </source>
</reference>
<evidence type="ECO:0000313" key="15">
    <source>
        <dbReference type="EMBL" id="CDP25222.1"/>
    </source>
</evidence>
<dbReference type="Pfam" id="PF14791">
    <property type="entry name" value="DNA_pol_B_thumb"/>
    <property type="match status" value="1"/>
</dbReference>
<feature type="region of interest" description="Disordered" evidence="12">
    <location>
        <begin position="154"/>
        <end position="220"/>
    </location>
</feature>
<reference evidence="16" key="3">
    <citation type="journal article" date="2014" name="Genetics">
        <title>Maintaining two mating types: Structure of the mating type locus and its role in heterokaryosis in Podospora anserina.</title>
        <authorList>
            <person name="Grognet P."/>
            <person name="Bidard F."/>
            <person name="Kuchly C."/>
            <person name="Tong L.C.H."/>
            <person name="Coppin E."/>
            <person name="Benkhali J.A."/>
            <person name="Couloux A."/>
            <person name="Wincker P."/>
            <person name="Debuchy R."/>
            <person name="Silar P."/>
        </authorList>
    </citation>
    <scope>GENOME REANNOTATION</scope>
    <source>
        <strain evidence="16">S / ATCC MYA-4624 / DSM 980 / FGSC 10383</strain>
    </source>
</reference>
<dbReference type="Proteomes" id="UP000001197">
    <property type="component" value="Chromosome 2"/>
</dbReference>
<gene>
    <name evidence="14" type="ORF">PODANS_2_2540</name>
</gene>
<name>B2B4U9_PODAN</name>
<proteinExistence type="inferred from homology"/>
<dbReference type="GO" id="GO:0005634">
    <property type="term" value="C:nucleus"/>
    <property type="evidence" value="ECO:0007669"/>
    <property type="project" value="UniProtKB-SubCell"/>
</dbReference>
<keyword evidence="4 11" id="KW-0548">Nucleotidyltransferase</keyword>
<dbReference type="GO" id="GO:0003677">
    <property type="term" value="F:DNA binding"/>
    <property type="evidence" value="ECO:0007669"/>
    <property type="project" value="UniProtKB-UniRule"/>
</dbReference>
<dbReference type="SMART" id="SM00483">
    <property type="entry name" value="POLXc"/>
    <property type="match status" value="1"/>
</dbReference>
<evidence type="ECO:0000313" key="14">
    <source>
        <dbReference type="EMBL" id="CAP72824.1"/>
    </source>
</evidence>
<dbReference type="FunFam" id="1.10.150.20:FF:000010">
    <property type="entry name" value="DNA polymerase lambda"/>
    <property type="match status" value="1"/>
</dbReference>
<dbReference type="InterPro" id="IPR022312">
    <property type="entry name" value="DNA_pol_X"/>
</dbReference>
<comment type="subcellular location">
    <subcellularLocation>
        <location evidence="1 11">Nucleus</location>
    </subcellularLocation>
</comment>
<dbReference type="PANTHER" id="PTHR11276">
    <property type="entry name" value="DNA POLYMERASE TYPE-X FAMILY MEMBER"/>
    <property type="match status" value="1"/>
</dbReference>
<evidence type="ECO:0000256" key="4">
    <source>
        <dbReference type="ARBA" id="ARBA00022695"/>
    </source>
</evidence>
<evidence type="ECO:0000256" key="5">
    <source>
        <dbReference type="ARBA" id="ARBA00022723"/>
    </source>
</evidence>
<dbReference type="GO" id="GO:0003887">
    <property type="term" value="F:DNA-directed DNA polymerase activity"/>
    <property type="evidence" value="ECO:0007669"/>
    <property type="project" value="UniProtKB-UniRule"/>
</dbReference>
<dbReference type="InterPro" id="IPR043519">
    <property type="entry name" value="NT_sf"/>
</dbReference>
<dbReference type="Gene3D" id="1.10.150.110">
    <property type="entry name" value="DNA polymerase beta, N-terminal domain-like"/>
    <property type="match status" value="1"/>
</dbReference>
<dbReference type="SUPFAM" id="SSF47802">
    <property type="entry name" value="DNA polymerase beta, N-terminal domain-like"/>
    <property type="match status" value="1"/>
</dbReference>
<keyword evidence="8 11" id="KW-0234">DNA repair</keyword>